<dbReference type="AlphaFoldDB" id="A0A1M6B1N9"/>
<name>A0A1M6B1N9_9FIRM</name>
<reference evidence="3 4" key="1">
    <citation type="submission" date="2016-11" db="EMBL/GenBank/DDBJ databases">
        <authorList>
            <person name="Jaros S."/>
            <person name="Januszkiewicz K."/>
            <person name="Wedrychowicz H."/>
        </authorList>
    </citation>
    <scope>NUCLEOTIDE SEQUENCE [LARGE SCALE GENOMIC DNA]</scope>
    <source>
        <strain evidence="3 4">DSM 19022</strain>
    </source>
</reference>
<keyword evidence="4" id="KW-1185">Reference proteome</keyword>
<dbReference type="STRING" id="1122184.SAMN02745176_00221"/>
<organism evidence="3 4">
    <name type="scientific">Lutispora thermophila DSM 19022</name>
    <dbReference type="NCBI Taxonomy" id="1122184"/>
    <lineage>
        <taxon>Bacteria</taxon>
        <taxon>Bacillati</taxon>
        <taxon>Bacillota</taxon>
        <taxon>Clostridia</taxon>
        <taxon>Lutisporales</taxon>
        <taxon>Lutisporaceae</taxon>
        <taxon>Lutispora</taxon>
    </lineage>
</organism>
<dbReference type="Gene3D" id="2.30.30.40">
    <property type="entry name" value="SH3 Domains"/>
    <property type="match status" value="1"/>
</dbReference>
<dbReference type="OrthoDB" id="2035619at2"/>
<dbReference type="EMBL" id="FQZS01000003">
    <property type="protein sequence ID" value="SHI42518.1"/>
    <property type="molecule type" value="Genomic_DNA"/>
</dbReference>
<proteinExistence type="predicted"/>
<evidence type="ECO:0000313" key="3">
    <source>
        <dbReference type="EMBL" id="SHI42518.1"/>
    </source>
</evidence>
<dbReference type="PROSITE" id="PS51781">
    <property type="entry name" value="SH3B"/>
    <property type="match status" value="1"/>
</dbReference>
<feature type="domain" description="SH3b" evidence="2">
    <location>
        <begin position="52"/>
        <end position="122"/>
    </location>
</feature>
<protein>
    <submittedName>
        <fullName evidence="3">SH3 domain-containing protein</fullName>
    </submittedName>
</protein>
<evidence type="ECO:0000259" key="2">
    <source>
        <dbReference type="PROSITE" id="PS51781"/>
    </source>
</evidence>
<dbReference type="Pfam" id="PF08239">
    <property type="entry name" value="SH3_3"/>
    <property type="match status" value="1"/>
</dbReference>
<sequence>MKKVISILLSVIIVMSSFGIAFAEEIAPTAIVLNENGIEAASIVEPGELQFLGLGYITGNGVRLRSGPGTNYPSLGSLYKYDDVAVYNDTTRNTPFLYVYVESGQNEGKEGWVHENYISITNPARILDDK</sequence>
<dbReference type="RefSeq" id="WP_073023608.1">
    <property type="nucleotide sequence ID" value="NZ_FQZS01000003.1"/>
</dbReference>
<evidence type="ECO:0000313" key="4">
    <source>
        <dbReference type="Proteomes" id="UP000184442"/>
    </source>
</evidence>
<evidence type="ECO:0000256" key="1">
    <source>
        <dbReference type="SAM" id="SignalP"/>
    </source>
</evidence>
<keyword evidence="1" id="KW-0732">Signal</keyword>
<feature type="signal peptide" evidence="1">
    <location>
        <begin position="1"/>
        <end position="23"/>
    </location>
</feature>
<gene>
    <name evidence="3" type="ORF">SAMN02745176_00221</name>
</gene>
<accession>A0A1M6B1N9</accession>
<feature type="chain" id="PRO_5013178044" evidence="1">
    <location>
        <begin position="24"/>
        <end position="130"/>
    </location>
</feature>
<dbReference type="InterPro" id="IPR003646">
    <property type="entry name" value="SH3-like_bac-type"/>
</dbReference>
<dbReference type="Proteomes" id="UP000184442">
    <property type="component" value="Unassembled WGS sequence"/>
</dbReference>